<dbReference type="Proteomes" id="UP001479933">
    <property type="component" value="Chromosome"/>
</dbReference>
<accession>A0ABZ2TZQ3</accession>
<evidence type="ECO:0000313" key="2">
    <source>
        <dbReference type="EMBL" id="WYY06943.1"/>
    </source>
</evidence>
<gene>
    <name evidence="2" type="ORF">RVF87_18215</name>
</gene>
<dbReference type="Gene3D" id="3.10.450.50">
    <property type="match status" value="1"/>
</dbReference>
<dbReference type="EMBL" id="CP136137">
    <property type="protein sequence ID" value="WYY06943.1"/>
    <property type="molecule type" value="Genomic_DNA"/>
</dbReference>
<name>A0ABZ2TZQ3_9ACTN</name>
<dbReference type="Pfam" id="PF13577">
    <property type="entry name" value="SnoaL_4"/>
    <property type="match status" value="1"/>
</dbReference>
<dbReference type="InterPro" id="IPR037401">
    <property type="entry name" value="SnoaL-like"/>
</dbReference>
<keyword evidence="3" id="KW-1185">Reference proteome</keyword>
<sequence length="157" mass="17483">MTAEDIRAIETLKYRYLRAVDTKDWDGLAATLTADVHTDYGSQFGGRPLAFTSRDTVIDYLQQAMGGTLVSEHHVGHPIIDIDPDDPARATGSWYLHDTVIVPDHDVMITGAAFYTDTYRKTDDGWRISSTGYQRTYEATSRLSAVDFHLTRGAALP</sequence>
<dbReference type="SUPFAM" id="SSF54427">
    <property type="entry name" value="NTF2-like"/>
    <property type="match status" value="1"/>
</dbReference>
<organism evidence="2 3">
    <name type="scientific">Gordonia hydrophobica</name>
    <dbReference type="NCBI Taxonomy" id="40516"/>
    <lineage>
        <taxon>Bacteria</taxon>
        <taxon>Bacillati</taxon>
        <taxon>Actinomycetota</taxon>
        <taxon>Actinomycetes</taxon>
        <taxon>Mycobacteriales</taxon>
        <taxon>Gordoniaceae</taxon>
        <taxon>Gordonia</taxon>
    </lineage>
</organism>
<evidence type="ECO:0000259" key="1">
    <source>
        <dbReference type="Pfam" id="PF13577"/>
    </source>
</evidence>
<protein>
    <submittedName>
        <fullName evidence="2">Nuclear transport factor 2 family protein</fullName>
    </submittedName>
</protein>
<dbReference type="CDD" id="cd00531">
    <property type="entry name" value="NTF2_like"/>
    <property type="match status" value="1"/>
</dbReference>
<proteinExistence type="predicted"/>
<dbReference type="RefSeq" id="WP_066172181.1">
    <property type="nucleotide sequence ID" value="NZ_CP136137.1"/>
</dbReference>
<feature type="domain" description="SnoaL-like" evidence="1">
    <location>
        <begin position="2"/>
        <end position="130"/>
    </location>
</feature>
<dbReference type="InterPro" id="IPR032710">
    <property type="entry name" value="NTF2-like_dom_sf"/>
</dbReference>
<evidence type="ECO:0000313" key="3">
    <source>
        <dbReference type="Proteomes" id="UP001479933"/>
    </source>
</evidence>
<reference evidence="2 3" key="1">
    <citation type="journal article" date="2023" name="Virus Evol.">
        <title>Computational host range prediction-The good, the bad, and the ugly.</title>
        <authorList>
            <person name="Howell A.A."/>
            <person name="Versoza C.J."/>
            <person name="Pfeifer S.P."/>
        </authorList>
    </citation>
    <scope>NUCLEOTIDE SEQUENCE [LARGE SCALE GENOMIC DNA]</scope>
    <source>
        <strain evidence="2 3">1610/1b</strain>
    </source>
</reference>